<dbReference type="Gene3D" id="3.30.60.80">
    <property type="match status" value="1"/>
</dbReference>
<evidence type="ECO:0000313" key="10">
    <source>
        <dbReference type="Proteomes" id="UP000823928"/>
    </source>
</evidence>
<gene>
    <name evidence="7 9" type="primary">recR</name>
    <name evidence="9" type="ORF">IAC10_07890</name>
</gene>
<dbReference type="Pfam" id="PF13662">
    <property type="entry name" value="Toprim_4"/>
    <property type="match status" value="1"/>
</dbReference>
<dbReference type="Pfam" id="PF21176">
    <property type="entry name" value="RecR_HhH"/>
    <property type="match status" value="1"/>
</dbReference>
<evidence type="ECO:0000256" key="4">
    <source>
        <dbReference type="ARBA" id="ARBA00022833"/>
    </source>
</evidence>
<dbReference type="SUPFAM" id="SSF111304">
    <property type="entry name" value="Recombination protein RecR"/>
    <property type="match status" value="1"/>
</dbReference>
<dbReference type="Gene3D" id="6.10.250.240">
    <property type="match status" value="1"/>
</dbReference>
<evidence type="ECO:0000256" key="7">
    <source>
        <dbReference type="HAMAP-Rule" id="MF_00017"/>
    </source>
</evidence>
<reference evidence="9" key="1">
    <citation type="submission" date="2020-10" db="EMBL/GenBank/DDBJ databases">
        <authorList>
            <person name="Gilroy R."/>
        </authorList>
    </citation>
    <scope>NUCLEOTIDE SEQUENCE</scope>
    <source>
        <strain evidence="9">6276</strain>
    </source>
</reference>
<evidence type="ECO:0000256" key="6">
    <source>
        <dbReference type="ARBA" id="ARBA00023204"/>
    </source>
</evidence>
<dbReference type="EMBL" id="DVIU01000156">
    <property type="protein sequence ID" value="HIS36535.1"/>
    <property type="molecule type" value="Genomic_DNA"/>
</dbReference>
<keyword evidence="1 7" id="KW-0479">Metal-binding</keyword>
<dbReference type="PROSITE" id="PS50880">
    <property type="entry name" value="TOPRIM"/>
    <property type="match status" value="1"/>
</dbReference>
<feature type="zinc finger region" description="C4-type" evidence="7">
    <location>
        <begin position="57"/>
        <end position="72"/>
    </location>
</feature>
<evidence type="ECO:0000259" key="8">
    <source>
        <dbReference type="PROSITE" id="PS50880"/>
    </source>
</evidence>
<dbReference type="Pfam" id="PF02132">
    <property type="entry name" value="RecR_ZnF"/>
    <property type="match status" value="1"/>
</dbReference>
<dbReference type="Gene3D" id="1.10.8.420">
    <property type="entry name" value="RecR Domain 1"/>
    <property type="match status" value="1"/>
</dbReference>
<dbReference type="GO" id="GO:0003677">
    <property type="term" value="F:DNA binding"/>
    <property type="evidence" value="ECO:0007669"/>
    <property type="project" value="UniProtKB-UniRule"/>
</dbReference>
<keyword evidence="4 7" id="KW-0862">Zinc</keyword>
<dbReference type="PANTHER" id="PTHR30446:SF0">
    <property type="entry name" value="RECOMBINATION PROTEIN RECR"/>
    <property type="match status" value="1"/>
</dbReference>
<evidence type="ECO:0000256" key="1">
    <source>
        <dbReference type="ARBA" id="ARBA00022723"/>
    </source>
</evidence>
<evidence type="ECO:0000256" key="3">
    <source>
        <dbReference type="ARBA" id="ARBA00022771"/>
    </source>
</evidence>
<dbReference type="PROSITE" id="PS01300">
    <property type="entry name" value="RECR"/>
    <property type="match status" value="1"/>
</dbReference>
<dbReference type="InterPro" id="IPR023627">
    <property type="entry name" value="Rcmb_RecR"/>
</dbReference>
<name>A0A9D1EZ32_9BACT</name>
<dbReference type="Proteomes" id="UP000823928">
    <property type="component" value="Unassembled WGS sequence"/>
</dbReference>
<dbReference type="SMART" id="SM00493">
    <property type="entry name" value="TOPRIM"/>
    <property type="match status" value="1"/>
</dbReference>
<proteinExistence type="inferred from homology"/>
<comment type="similarity">
    <text evidence="7">Belongs to the RecR family.</text>
</comment>
<sequence length="198" mass="22307">MEYTKPLAKLIECFQKLPSIGPKTAQRLALHLIKMPEYEVEKFAQTMIEAKNTISYCEICFNMTSQSPCEICSNPLRDKSTVCVVSETKDLIAIEKTNEYKGLYHVLQGLISPVEGIGPDDIRVRELLNRVHENDIKEVILALNPSVEGEATSLYLCKLLKPFDIKVSRIAFGLPLGCELEYADEMTLVKALEGRQQL</sequence>
<comment type="function">
    <text evidence="7">May play a role in DNA repair. It seems to be involved in an RecBC-independent recombinational process of DNA repair. It may act with RecF and RecO.</text>
</comment>
<dbReference type="InterPro" id="IPR006171">
    <property type="entry name" value="TOPRIM_dom"/>
</dbReference>
<dbReference type="GO" id="GO:0006281">
    <property type="term" value="P:DNA repair"/>
    <property type="evidence" value="ECO:0007669"/>
    <property type="project" value="UniProtKB-UniRule"/>
</dbReference>
<keyword evidence="3 7" id="KW-0863">Zinc-finger</keyword>
<dbReference type="PANTHER" id="PTHR30446">
    <property type="entry name" value="RECOMBINATION PROTEIN RECR"/>
    <property type="match status" value="1"/>
</dbReference>
<dbReference type="CDD" id="cd01025">
    <property type="entry name" value="TOPRIM_recR"/>
    <property type="match status" value="1"/>
</dbReference>
<dbReference type="GO" id="GO:0008270">
    <property type="term" value="F:zinc ion binding"/>
    <property type="evidence" value="ECO:0007669"/>
    <property type="project" value="UniProtKB-KW"/>
</dbReference>
<dbReference type="InterPro" id="IPR034137">
    <property type="entry name" value="TOPRIM_RecR"/>
</dbReference>
<keyword evidence="2 7" id="KW-0227">DNA damage</keyword>
<keyword evidence="5 7" id="KW-0233">DNA recombination</keyword>
<accession>A0A9D1EZ32</accession>
<dbReference type="HAMAP" id="MF_00017">
    <property type="entry name" value="RecR"/>
    <property type="match status" value="1"/>
</dbReference>
<dbReference type="InterPro" id="IPR015967">
    <property type="entry name" value="Rcmb_RecR_Znf"/>
</dbReference>
<dbReference type="AlphaFoldDB" id="A0A9D1EZ32"/>
<comment type="caution">
    <text evidence="9">The sequence shown here is derived from an EMBL/GenBank/DDBJ whole genome shotgun (WGS) entry which is preliminary data.</text>
</comment>
<protein>
    <recommendedName>
        <fullName evidence="7">Recombination protein RecR</fullName>
    </recommendedName>
</protein>
<keyword evidence="6 7" id="KW-0234">DNA repair</keyword>
<dbReference type="NCBIfam" id="TIGR00615">
    <property type="entry name" value="recR"/>
    <property type="match status" value="1"/>
</dbReference>
<evidence type="ECO:0000256" key="2">
    <source>
        <dbReference type="ARBA" id="ARBA00022763"/>
    </source>
</evidence>
<dbReference type="Gene3D" id="3.40.1360.10">
    <property type="match status" value="1"/>
</dbReference>
<feature type="domain" description="Toprim" evidence="8">
    <location>
        <begin position="80"/>
        <end position="175"/>
    </location>
</feature>
<dbReference type="InterPro" id="IPR000093">
    <property type="entry name" value="DNA_Rcmb_RecR"/>
</dbReference>
<dbReference type="GO" id="GO:0006310">
    <property type="term" value="P:DNA recombination"/>
    <property type="evidence" value="ECO:0007669"/>
    <property type="project" value="UniProtKB-UniRule"/>
</dbReference>
<organism evidence="9 10">
    <name type="scientific">Candidatus Scatousia excrementigallinarum</name>
    <dbReference type="NCBI Taxonomy" id="2840935"/>
    <lineage>
        <taxon>Bacteria</taxon>
        <taxon>Candidatus Scatousia</taxon>
    </lineage>
</organism>
<dbReference type="Pfam" id="PF21175">
    <property type="entry name" value="RecR_C"/>
    <property type="match status" value="1"/>
</dbReference>
<reference evidence="9" key="2">
    <citation type="journal article" date="2021" name="PeerJ">
        <title>Extensive microbial diversity within the chicken gut microbiome revealed by metagenomics and culture.</title>
        <authorList>
            <person name="Gilroy R."/>
            <person name="Ravi A."/>
            <person name="Getino M."/>
            <person name="Pursley I."/>
            <person name="Horton D.L."/>
            <person name="Alikhan N.F."/>
            <person name="Baker D."/>
            <person name="Gharbi K."/>
            <person name="Hall N."/>
            <person name="Watson M."/>
            <person name="Adriaenssens E.M."/>
            <person name="Foster-Nyarko E."/>
            <person name="Jarju S."/>
            <person name="Secka A."/>
            <person name="Antonio M."/>
            <person name="Oren A."/>
            <person name="Chaudhuri R.R."/>
            <person name="La Ragione R."/>
            <person name="Hildebrand F."/>
            <person name="Pallen M.J."/>
        </authorList>
    </citation>
    <scope>NUCLEOTIDE SEQUENCE</scope>
    <source>
        <strain evidence="9">6276</strain>
    </source>
</reference>
<evidence type="ECO:0000256" key="5">
    <source>
        <dbReference type="ARBA" id="ARBA00023172"/>
    </source>
</evidence>
<evidence type="ECO:0000313" key="9">
    <source>
        <dbReference type="EMBL" id="HIS36535.1"/>
    </source>
</evidence>